<dbReference type="GO" id="GO:0008081">
    <property type="term" value="F:phosphoric diester hydrolase activity"/>
    <property type="evidence" value="ECO:0007669"/>
    <property type="project" value="TreeGrafter"/>
</dbReference>
<dbReference type="SUPFAM" id="SSF56219">
    <property type="entry name" value="DNase I-like"/>
    <property type="match status" value="1"/>
</dbReference>
<evidence type="ECO:0000259" key="7">
    <source>
        <dbReference type="Pfam" id="PF03372"/>
    </source>
</evidence>
<feature type="region of interest" description="Disordered" evidence="6">
    <location>
        <begin position="38"/>
        <end position="68"/>
    </location>
</feature>
<feature type="binding site" evidence="5">
    <location>
        <position position="187"/>
    </location>
    <ligand>
        <name>Mg(2+)</name>
        <dbReference type="ChEBI" id="CHEBI:18420"/>
        <label>1</label>
    </ligand>
</feature>
<keyword evidence="2 5" id="KW-0479">Metal-binding</keyword>
<evidence type="ECO:0000256" key="5">
    <source>
        <dbReference type="PIRSR" id="PIRSR604808-2"/>
    </source>
</evidence>
<accession>A0A6V7NI42</accession>
<keyword evidence="4 5" id="KW-0460">Magnesium</keyword>
<keyword evidence="5" id="KW-0464">Manganese</keyword>
<proteinExistence type="inferred from homology"/>
<keyword evidence="3" id="KW-0378">Hydrolase</keyword>
<dbReference type="EMBL" id="LR862138">
    <property type="protein sequence ID" value="CAD1818104.1"/>
    <property type="molecule type" value="Genomic_DNA"/>
</dbReference>
<dbReference type="GO" id="GO:0003906">
    <property type="term" value="F:DNA-(apurinic or apyrimidinic site) endonuclease activity"/>
    <property type="evidence" value="ECO:0007669"/>
    <property type="project" value="TreeGrafter"/>
</dbReference>
<dbReference type="InterPro" id="IPR005135">
    <property type="entry name" value="Endo/exonuclease/phosphatase"/>
</dbReference>
<evidence type="ECO:0000256" key="4">
    <source>
        <dbReference type="ARBA" id="ARBA00022842"/>
    </source>
</evidence>
<feature type="binding site" evidence="5">
    <location>
        <position position="216"/>
    </location>
    <ligand>
        <name>Mg(2+)</name>
        <dbReference type="ChEBI" id="CHEBI:18420"/>
        <label>1</label>
    </ligand>
</feature>
<evidence type="ECO:0000256" key="2">
    <source>
        <dbReference type="ARBA" id="ARBA00022723"/>
    </source>
</evidence>
<dbReference type="GO" id="GO:0008311">
    <property type="term" value="F:double-stranded DNA 3'-5' DNA exonuclease activity"/>
    <property type="evidence" value="ECO:0007669"/>
    <property type="project" value="TreeGrafter"/>
</dbReference>
<dbReference type="Pfam" id="PF03372">
    <property type="entry name" value="Exo_endo_phos"/>
    <property type="match status" value="1"/>
</dbReference>
<feature type="domain" description="Endonuclease/exonuclease/phosphatase" evidence="7">
    <location>
        <begin position="184"/>
        <end position="335"/>
    </location>
</feature>
<organism evidence="8">
    <name type="scientific">Ananas comosus var. bracteatus</name>
    <name type="common">red pineapple</name>
    <dbReference type="NCBI Taxonomy" id="296719"/>
    <lineage>
        <taxon>Eukaryota</taxon>
        <taxon>Viridiplantae</taxon>
        <taxon>Streptophyta</taxon>
        <taxon>Embryophyta</taxon>
        <taxon>Tracheophyta</taxon>
        <taxon>Spermatophyta</taxon>
        <taxon>Magnoliopsida</taxon>
        <taxon>Liliopsida</taxon>
        <taxon>Poales</taxon>
        <taxon>Bromeliaceae</taxon>
        <taxon>Bromelioideae</taxon>
        <taxon>Ananas</taxon>
    </lineage>
</organism>
<dbReference type="AlphaFoldDB" id="A0A6V7NI42"/>
<comment type="similarity">
    <text evidence="1">Belongs to the DNA repair enzymes AP/ExoA family.</text>
</comment>
<evidence type="ECO:0000256" key="3">
    <source>
        <dbReference type="ARBA" id="ARBA00022801"/>
    </source>
</evidence>
<protein>
    <recommendedName>
        <fullName evidence="7">Endonuclease/exonuclease/phosphatase domain-containing protein</fullName>
    </recommendedName>
</protein>
<name>A0A6V7NI42_ANACO</name>
<dbReference type="InterPro" id="IPR036691">
    <property type="entry name" value="Endo/exonu/phosph_ase_sf"/>
</dbReference>
<gene>
    <name evidence="8" type="ORF">CB5_LOCUS1315</name>
</gene>
<dbReference type="Gene3D" id="3.60.10.10">
    <property type="entry name" value="Endonuclease/exonuclease/phosphatase"/>
    <property type="match status" value="1"/>
</dbReference>
<dbReference type="GO" id="GO:0046872">
    <property type="term" value="F:metal ion binding"/>
    <property type="evidence" value="ECO:0007669"/>
    <property type="project" value="UniProtKB-KW"/>
</dbReference>
<dbReference type="PANTHER" id="PTHR22748:SF4">
    <property type="entry name" value="DNA-(APURINIC OR APYRIMIDINIC SITE) ENDONUCLEASE 2"/>
    <property type="match status" value="1"/>
</dbReference>
<dbReference type="GO" id="GO:0005634">
    <property type="term" value="C:nucleus"/>
    <property type="evidence" value="ECO:0007669"/>
    <property type="project" value="TreeGrafter"/>
</dbReference>
<evidence type="ECO:0000256" key="6">
    <source>
        <dbReference type="SAM" id="MobiDB-lite"/>
    </source>
</evidence>
<evidence type="ECO:0000256" key="1">
    <source>
        <dbReference type="ARBA" id="ARBA00007092"/>
    </source>
</evidence>
<comment type="cofactor">
    <cofactor evidence="5">
        <name>Mg(2+)</name>
        <dbReference type="ChEBI" id="CHEBI:18420"/>
    </cofactor>
    <cofactor evidence="5">
        <name>Mn(2+)</name>
        <dbReference type="ChEBI" id="CHEBI:29035"/>
    </cofactor>
    <text evidence="5">Probably binds two magnesium or manganese ions per subunit.</text>
</comment>
<dbReference type="GO" id="GO:0006284">
    <property type="term" value="P:base-excision repair"/>
    <property type="evidence" value="ECO:0007669"/>
    <property type="project" value="TreeGrafter"/>
</dbReference>
<dbReference type="InterPro" id="IPR004808">
    <property type="entry name" value="AP_endonuc_1"/>
</dbReference>
<sequence length="364" mass="39905">MLCLRAQAGHSPAVQSGPSTKPAGLLSLGHHLTLHSALNQNTDKPPAERAPCLNSHRRPLNLPHSNTGKLLNYRRSLRLAAKNKGPRKTSLQKAQALMCKKVKMANLASNGQSSAAQSFLLQASGRMMNCDTVLKRDQELPLTSKEIQLIKAICGISEEAGGLTEAIGNSGPIDARVNRNVRFLTWNVRGLHDLSKCLVVKSFIRNCKCCVVCLQETKLSSTSVDKFRSFCGFHLPDFRTRDADGTRGGLLTAWNSSLFDCVQEWKGSFSLTVLLKRRVDGATFMISNVYGPTTASLRADFFLELRSFSNFTSGAWTMVGDFNVLLSVDDKNGPTSNIADILKFREVVHDLGLVDLPILNKAFT</sequence>
<reference evidence="8" key="1">
    <citation type="submission" date="2020-07" db="EMBL/GenBank/DDBJ databases">
        <authorList>
            <person name="Lin J."/>
        </authorList>
    </citation>
    <scope>NUCLEOTIDE SEQUENCE</scope>
</reference>
<evidence type="ECO:0000313" key="8">
    <source>
        <dbReference type="EMBL" id="CAD1818104.1"/>
    </source>
</evidence>
<dbReference type="PANTHER" id="PTHR22748">
    <property type="entry name" value="AP ENDONUCLEASE"/>
    <property type="match status" value="1"/>
</dbReference>